<evidence type="ECO:0000256" key="3">
    <source>
        <dbReference type="ARBA" id="ARBA00012965"/>
    </source>
</evidence>
<dbReference type="GO" id="GO:0004399">
    <property type="term" value="F:histidinol dehydrogenase activity"/>
    <property type="evidence" value="ECO:0007669"/>
    <property type="project" value="UniProtKB-UniRule"/>
</dbReference>
<dbReference type="AlphaFoldDB" id="A0AB39W803"/>
<feature type="binding site" evidence="11 16">
    <location>
        <position position="258"/>
    </location>
    <ligand>
        <name>Zn(2+)</name>
        <dbReference type="ChEBI" id="CHEBI:29105"/>
    </ligand>
</feature>
<dbReference type="PRINTS" id="PR00083">
    <property type="entry name" value="HOLDHDRGNASE"/>
</dbReference>
<evidence type="ECO:0000256" key="17">
    <source>
        <dbReference type="RuleBase" id="RU004175"/>
    </source>
</evidence>
<keyword evidence="8 11" id="KW-0520">NAD</keyword>
<sequence>MNKIYDPKPNTWSAILERPTKTIDDIELTVKEIFKEVQKKGDTAVAKYTSIFDGVNFENLEVSIQEIETAVATVPNELKDAIQLAKSNIEKFHTAQKTAKVEVETVEGVQCWQEKRPIQKIGLYIPGGTAPLFSTVLMLAVPARIAGCNEIVLCSPPDKKGVINPAILYAAQLCGVTKILKVGGIQAIAGMTFGTQTIPKVYKIFGPGNQFVTVAKQLATQFGVAIDMPAGPSELLVVADDTAIPSFVASDLLSQAEHGTDSQVILVSTSKKLIDAVEAEIQIQLEQLPRKAIAEKAIANSKLIFVENNEVALDLINEYGPEHFIVCTANDDFFIDGIENAGSVFIGNYTPESAGDYASGTNHTLPTNGYAKNYSGVNLDSFTKSMTFQKISEKGIQNIGNAIEIMAEAEGLQAHKNAVTLRLKSLE</sequence>
<evidence type="ECO:0000256" key="9">
    <source>
        <dbReference type="ARBA" id="ARBA00023102"/>
    </source>
</evidence>
<feature type="binding site" evidence="11 14">
    <location>
        <position position="124"/>
    </location>
    <ligand>
        <name>NAD(+)</name>
        <dbReference type="ChEBI" id="CHEBI:57540"/>
    </ligand>
</feature>
<dbReference type="PROSITE" id="PS00611">
    <property type="entry name" value="HISOL_DEHYDROGENASE"/>
    <property type="match status" value="1"/>
</dbReference>
<dbReference type="RefSeq" id="WP_369765117.1">
    <property type="nucleotide sequence ID" value="NZ_CP165626.1"/>
</dbReference>
<keyword evidence="9 11" id="KW-0368">Histidine biosynthesis</keyword>
<evidence type="ECO:0000256" key="8">
    <source>
        <dbReference type="ARBA" id="ARBA00023027"/>
    </source>
</evidence>
<feature type="active site" description="Proton acceptor" evidence="11 13">
    <location>
        <position position="322"/>
    </location>
</feature>
<accession>A0AB39W803</accession>
<comment type="cofactor">
    <cofactor evidence="11 16">
        <name>Zn(2+)</name>
        <dbReference type="ChEBI" id="CHEBI:29105"/>
    </cofactor>
    <text evidence="11 16">Binds 1 zinc ion per subunit.</text>
</comment>
<keyword evidence="7 11" id="KW-0560">Oxidoreductase</keyword>
<dbReference type="PIRSF" id="PIRSF000099">
    <property type="entry name" value="Histidinol_dh"/>
    <property type="match status" value="1"/>
</dbReference>
<dbReference type="FunFam" id="3.40.50.1980:FF:000001">
    <property type="entry name" value="Histidinol dehydrogenase"/>
    <property type="match status" value="1"/>
</dbReference>
<protein>
    <recommendedName>
        <fullName evidence="3 11">Histidinol dehydrogenase</fullName>
        <shortName evidence="11">HDH</shortName>
        <ecNumber evidence="3 11">1.1.1.23</ecNumber>
    </recommendedName>
</protein>
<feature type="binding site" evidence="11 15">
    <location>
        <position position="356"/>
    </location>
    <ligand>
        <name>substrate</name>
    </ligand>
</feature>
<keyword evidence="5 11" id="KW-0479">Metal-binding</keyword>
<comment type="similarity">
    <text evidence="2 11 12 17">Belongs to the histidinol dehydrogenase family.</text>
</comment>
<keyword evidence="6 11" id="KW-0862">Zinc</keyword>
<feature type="binding site" evidence="11 16">
    <location>
        <position position="255"/>
    </location>
    <ligand>
        <name>Zn(2+)</name>
        <dbReference type="ChEBI" id="CHEBI:29105"/>
    </ligand>
</feature>
<organism evidence="18">
    <name type="scientific">Flavobacterium sp. WC2416</name>
    <dbReference type="NCBI Taxonomy" id="3234141"/>
    <lineage>
        <taxon>Bacteria</taxon>
        <taxon>Pseudomonadati</taxon>
        <taxon>Bacteroidota</taxon>
        <taxon>Flavobacteriia</taxon>
        <taxon>Flavobacteriales</taxon>
        <taxon>Flavobacteriaceae</taxon>
        <taxon>Flavobacterium</taxon>
    </lineage>
</organism>
<evidence type="ECO:0000256" key="11">
    <source>
        <dbReference type="HAMAP-Rule" id="MF_01024"/>
    </source>
</evidence>
<evidence type="ECO:0000256" key="7">
    <source>
        <dbReference type="ARBA" id="ARBA00023002"/>
    </source>
</evidence>
<feature type="active site" description="Proton acceptor" evidence="11 13">
    <location>
        <position position="323"/>
    </location>
</feature>
<name>A0AB39W803_9FLAO</name>
<dbReference type="InterPro" id="IPR012131">
    <property type="entry name" value="Hstdl_DH"/>
</dbReference>
<reference evidence="18" key="1">
    <citation type="submission" date="2024-07" db="EMBL/GenBank/DDBJ databases">
        <authorList>
            <person name="Biller S.J."/>
        </authorList>
    </citation>
    <scope>NUCLEOTIDE SEQUENCE</scope>
    <source>
        <strain evidence="18">WC2416</strain>
    </source>
</reference>
<evidence type="ECO:0000256" key="5">
    <source>
        <dbReference type="ARBA" id="ARBA00022723"/>
    </source>
</evidence>
<feature type="binding site" evidence="11 16">
    <location>
        <position position="415"/>
    </location>
    <ligand>
        <name>Zn(2+)</name>
        <dbReference type="ChEBI" id="CHEBI:29105"/>
    </ligand>
</feature>
<evidence type="ECO:0000256" key="2">
    <source>
        <dbReference type="ARBA" id="ARBA00010178"/>
    </source>
</evidence>
<dbReference type="InterPro" id="IPR001692">
    <property type="entry name" value="Histidinol_DH_CS"/>
</dbReference>
<dbReference type="EC" id="1.1.1.23" evidence="3 11"/>
<dbReference type="Pfam" id="PF00815">
    <property type="entry name" value="Histidinol_dh"/>
    <property type="match status" value="1"/>
</dbReference>
<evidence type="ECO:0000256" key="12">
    <source>
        <dbReference type="PIRNR" id="PIRNR000099"/>
    </source>
</evidence>
<evidence type="ECO:0000256" key="14">
    <source>
        <dbReference type="PIRSR" id="PIRSR000099-2"/>
    </source>
</evidence>
<feature type="binding site" evidence="11 15">
    <location>
        <position position="258"/>
    </location>
    <ligand>
        <name>substrate</name>
    </ligand>
</feature>
<evidence type="ECO:0000256" key="13">
    <source>
        <dbReference type="PIRSR" id="PIRSR000099-1"/>
    </source>
</evidence>
<feature type="binding site" evidence="11 16">
    <location>
        <position position="356"/>
    </location>
    <ligand>
        <name>Zn(2+)</name>
        <dbReference type="ChEBI" id="CHEBI:29105"/>
    </ligand>
</feature>
<dbReference type="InterPro" id="IPR016161">
    <property type="entry name" value="Ald_DH/histidinol_DH"/>
</dbReference>
<evidence type="ECO:0000256" key="4">
    <source>
        <dbReference type="ARBA" id="ARBA00022605"/>
    </source>
</evidence>
<dbReference type="PANTHER" id="PTHR21256:SF2">
    <property type="entry name" value="HISTIDINE BIOSYNTHESIS TRIFUNCTIONAL PROTEIN"/>
    <property type="match status" value="1"/>
</dbReference>
<comment type="function">
    <text evidence="11">Catalyzes the sequential NAD-dependent oxidations of L-histidinol to L-histidinaldehyde and then to L-histidine.</text>
</comment>
<comment type="pathway">
    <text evidence="1 11">Amino-acid biosynthesis; L-histidine biosynthesis; L-histidine from 5-phospho-alpha-D-ribose 1-diphosphate: step 9/9.</text>
</comment>
<proteinExistence type="inferred from homology"/>
<feature type="binding site" evidence="11 15">
    <location>
        <position position="323"/>
    </location>
    <ligand>
        <name>substrate</name>
    </ligand>
</feature>
<dbReference type="GO" id="GO:0000105">
    <property type="term" value="P:L-histidine biosynthetic process"/>
    <property type="evidence" value="ECO:0007669"/>
    <property type="project" value="UniProtKB-UniRule"/>
</dbReference>
<feature type="binding site" evidence="11 14">
    <location>
        <position position="186"/>
    </location>
    <ligand>
        <name>NAD(+)</name>
        <dbReference type="ChEBI" id="CHEBI:57540"/>
    </ligand>
</feature>
<dbReference type="SUPFAM" id="SSF53720">
    <property type="entry name" value="ALDH-like"/>
    <property type="match status" value="1"/>
</dbReference>
<gene>
    <name evidence="11 18" type="primary">hisD</name>
    <name evidence="18" type="ORF">AB3G39_10580</name>
</gene>
<evidence type="ECO:0000256" key="16">
    <source>
        <dbReference type="PIRSR" id="PIRSR000099-4"/>
    </source>
</evidence>
<evidence type="ECO:0000256" key="1">
    <source>
        <dbReference type="ARBA" id="ARBA00004940"/>
    </source>
</evidence>
<feature type="binding site" evidence="11 15">
    <location>
        <position position="415"/>
    </location>
    <ligand>
        <name>substrate</name>
    </ligand>
</feature>
<evidence type="ECO:0000256" key="10">
    <source>
        <dbReference type="ARBA" id="ARBA00049489"/>
    </source>
</evidence>
<dbReference type="EMBL" id="CP165626">
    <property type="protein sequence ID" value="XDU97614.1"/>
    <property type="molecule type" value="Genomic_DNA"/>
</dbReference>
<dbReference type="Gene3D" id="3.40.50.1980">
    <property type="entry name" value="Nitrogenase molybdenum iron protein domain"/>
    <property type="match status" value="2"/>
</dbReference>
<dbReference type="InterPro" id="IPR022695">
    <property type="entry name" value="Histidinol_DH_monofunct"/>
</dbReference>
<evidence type="ECO:0000313" key="18">
    <source>
        <dbReference type="EMBL" id="XDU97614.1"/>
    </source>
</evidence>
<dbReference type="HAMAP" id="MF_01024">
    <property type="entry name" value="HisD"/>
    <property type="match status" value="1"/>
</dbReference>
<dbReference type="Gene3D" id="1.20.5.1300">
    <property type="match status" value="1"/>
</dbReference>
<evidence type="ECO:0000256" key="15">
    <source>
        <dbReference type="PIRSR" id="PIRSR000099-3"/>
    </source>
</evidence>
<dbReference type="GO" id="GO:0008270">
    <property type="term" value="F:zinc ion binding"/>
    <property type="evidence" value="ECO:0007669"/>
    <property type="project" value="UniProtKB-UniRule"/>
</dbReference>
<dbReference type="PANTHER" id="PTHR21256">
    <property type="entry name" value="HISTIDINOL DEHYDROGENASE HDH"/>
    <property type="match status" value="1"/>
</dbReference>
<feature type="binding site" evidence="11 15">
    <location>
        <position position="255"/>
    </location>
    <ligand>
        <name>substrate</name>
    </ligand>
</feature>
<comment type="catalytic activity">
    <reaction evidence="10 11">
        <text>L-histidinol + 2 NAD(+) + H2O = L-histidine + 2 NADH + 3 H(+)</text>
        <dbReference type="Rhea" id="RHEA:20641"/>
        <dbReference type="ChEBI" id="CHEBI:15377"/>
        <dbReference type="ChEBI" id="CHEBI:15378"/>
        <dbReference type="ChEBI" id="CHEBI:57540"/>
        <dbReference type="ChEBI" id="CHEBI:57595"/>
        <dbReference type="ChEBI" id="CHEBI:57699"/>
        <dbReference type="ChEBI" id="CHEBI:57945"/>
        <dbReference type="EC" id="1.1.1.23"/>
    </reaction>
</comment>
<feature type="binding site" evidence="11 15">
    <location>
        <position position="233"/>
    </location>
    <ligand>
        <name>substrate</name>
    </ligand>
</feature>
<dbReference type="GO" id="GO:0051287">
    <property type="term" value="F:NAD binding"/>
    <property type="evidence" value="ECO:0007669"/>
    <property type="project" value="InterPro"/>
</dbReference>
<feature type="binding site" evidence="11 15">
    <location>
        <position position="410"/>
    </location>
    <ligand>
        <name>substrate</name>
    </ligand>
</feature>
<dbReference type="NCBIfam" id="TIGR00069">
    <property type="entry name" value="hisD"/>
    <property type="match status" value="1"/>
</dbReference>
<dbReference type="GO" id="GO:0005829">
    <property type="term" value="C:cytosol"/>
    <property type="evidence" value="ECO:0007669"/>
    <property type="project" value="TreeGrafter"/>
</dbReference>
<dbReference type="CDD" id="cd06572">
    <property type="entry name" value="Histidinol_dh"/>
    <property type="match status" value="1"/>
</dbReference>
<dbReference type="FunFam" id="1.20.5.1300:FF:000002">
    <property type="entry name" value="Histidinol dehydrogenase, chloroplastic"/>
    <property type="match status" value="1"/>
</dbReference>
<feature type="binding site" evidence="11 14">
    <location>
        <position position="209"/>
    </location>
    <ligand>
        <name>NAD(+)</name>
        <dbReference type="ChEBI" id="CHEBI:57540"/>
    </ligand>
</feature>
<evidence type="ECO:0000256" key="6">
    <source>
        <dbReference type="ARBA" id="ARBA00022833"/>
    </source>
</evidence>
<keyword evidence="4 11" id="KW-0028">Amino-acid biosynthesis</keyword>